<evidence type="ECO:0000259" key="7">
    <source>
        <dbReference type="SMART" id="SM00852"/>
    </source>
</evidence>
<evidence type="ECO:0000256" key="4">
    <source>
        <dbReference type="ARBA" id="ARBA00023150"/>
    </source>
</evidence>
<dbReference type="CDD" id="cd00887">
    <property type="entry name" value="MoeA"/>
    <property type="match status" value="1"/>
</dbReference>
<proteinExistence type="inferred from homology"/>
<protein>
    <recommendedName>
        <fullName evidence="6">Molybdopterin molybdenumtransferase</fullName>
        <ecNumber evidence="6">2.10.1.1</ecNumber>
    </recommendedName>
</protein>
<dbReference type="Gene3D" id="3.40.980.10">
    <property type="entry name" value="MoaB/Mog-like domain"/>
    <property type="match status" value="1"/>
</dbReference>
<dbReference type="EMBL" id="FOAG01000002">
    <property type="protein sequence ID" value="SEK75060.1"/>
    <property type="molecule type" value="Genomic_DNA"/>
</dbReference>
<keyword evidence="6" id="KW-0479">Metal-binding</keyword>
<dbReference type="GO" id="GO:0006777">
    <property type="term" value="P:Mo-molybdopterin cofactor biosynthetic process"/>
    <property type="evidence" value="ECO:0007669"/>
    <property type="project" value="UniProtKB-UniRule"/>
</dbReference>
<dbReference type="InterPro" id="IPR036425">
    <property type="entry name" value="MoaB/Mog-like_dom_sf"/>
</dbReference>
<dbReference type="Pfam" id="PF00994">
    <property type="entry name" value="MoCF_biosynth"/>
    <property type="match status" value="1"/>
</dbReference>
<reference evidence="8 9" key="1">
    <citation type="submission" date="2016-10" db="EMBL/GenBank/DDBJ databases">
        <authorList>
            <person name="de Groot N.N."/>
        </authorList>
    </citation>
    <scope>NUCLEOTIDE SEQUENCE [LARGE SCALE GENOMIC DNA]</scope>
    <source>
        <strain evidence="8 9">DSM 100674</strain>
    </source>
</reference>
<evidence type="ECO:0000313" key="8">
    <source>
        <dbReference type="EMBL" id="SEK75060.1"/>
    </source>
</evidence>
<evidence type="ECO:0000256" key="2">
    <source>
        <dbReference type="ARBA" id="ARBA00005046"/>
    </source>
</evidence>
<dbReference type="OrthoDB" id="9804758at2"/>
<evidence type="ECO:0000313" key="9">
    <source>
        <dbReference type="Proteomes" id="UP000199582"/>
    </source>
</evidence>
<dbReference type="GO" id="GO:0046872">
    <property type="term" value="F:metal ion binding"/>
    <property type="evidence" value="ECO:0007669"/>
    <property type="project" value="UniProtKB-UniRule"/>
</dbReference>
<dbReference type="InterPro" id="IPR036688">
    <property type="entry name" value="MoeA_C_domain_IV_sf"/>
</dbReference>
<keyword evidence="9" id="KW-1185">Reference proteome</keyword>
<dbReference type="EC" id="2.10.1.1" evidence="6"/>
<dbReference type="InterPro" id="IPR005111">
    <property type="entry name" value="MoeA_C_domain_IV"/>
</dbReference>
<comment type="pathway">
    <text evidence="2 6">Cofactor biosynthesis; molybdopterin biosynthesis.</text>
</comment>
<dbReference type="UniPathway" id="UPA00344"/>
<organism evidence="8 9">
    <name type="scientific">Roseovarius azorensis</name>
    <dbReference type="NCBI Taxonomy" id="1287727"/>
    <lineage>
        <taxon>Bacteria</taxon>
        <taxon>Pseudomonadati</taxon>
        <taxon>Pseudomonadota</taxon>
        <taxon>Alphaproteobacteria</taxon>
        <taxon>Rhodobacterales</taxon>
        <taxon>Roseobacteraceae</taxon>
        <taxon>Roseovarius</taxon>
    </lineage>
</organism>
<comment type="catalytic activity">
    <reaction evidence="5">
        <text>adenylyl-molybdopterin + molybdate = Mo-molybdopterin + AMP + H(+)</text>
        <dbReference type="Rhea" id="RHEA:35047"/>
        <dbReference type="ChEBI" id="CHEBI:15378"/>
        <dbReference type="ChEBI" id="CHEBI:36264"/>
        <dbReference type="ChEBI" id="CHEBI:62727"/>
        <dbReference type="ChEBI" id="CHEBI:71302"/>
        <dbReference type="ChEBI" id="CHEBI:456215"/>
        <dbReference type="EC" id="2.10.1.1"/>
    </reaction>
</comment>
<dbReference type="Gene3D" id="3.90.105.10">
    <property type="entry name" value="Molybdopterin biosynthesis moea protein, domain 2"/>
    <property type="match status" value="1"/>
</dbReference>
<evidence type="ECO:0000256" key="5">
    <source>
        <dbReference type="ARBA" id="ARBA00047317"/>
    </source>
</evidence>
<dbReference type="Gene3D" id="2.40.340.10">
    <property type="entry name" value="MoeA, C-terminal, domain IV"/>
    <property type="match status" value="1"/>
</dbReference>
<gene>
    <name evidence="8" type="ORF">SAMN05443999_102186</name>
</gene>
<dbReference type="NCBIfam" id="NF045515">
    <property type="entry name" value="Glp_gephyrin"/>
    <property type="match status" value="1"/>
</dbReference>
<name>A0A1H7JM82_9RHOB</name>
<dbReference type="SUPFAM" id="SSF63867">
    <property type="entry name" value="MoeA C-terminal domain-like"/>
    <property type="match status" value="1"/>
</dbReference>
<dbReference type="SMART" id="SM00852">
    <property type="entry name" value="MoCF_biosynth"/>
    <property type="match status" value="1"/>
</dbReference>
<dbReference type="STRING" id="1287727.SAMN05443999_102186"/>
<dbReference type="AlphaFoldDB" id="A0A1H7JM82"/>
<dbReference type="InterPro" id="IPR036135">
    <property type="entry name" value="MoeA_linker/N_sf"/>
</dbReference>
<dbReference type="Proteomes" id="UP000199582">
    <property type="component" value="Unassembled WGS sequence"/>
</dbReference>
<dbReference type="InterPro" id="IPR008284">
    <property type="entry name" value="MoCF_biosynth_CS"/>
</dbReference>
<dbReference type="InterPro" id="IPR005110">
    <property type="entry name" value="MoeA_linker/N"/>
</dbReference>
<dbReference type="GO" id="GO:0061599">
    <property type="term" value="F:molybdopterin molybdotransferase activity"/>
    <property type="evidence" value="ECO:0007669"/>
    <property type="project" value="UniProtKB-UniRule"/>
</dbReference>
<dbReference type="RefSeq" id="WP_093032495.1">
    <property type="nucleotide sequence ID" value="NZ_FOAG01000002.1"/>
</dbReference>
<evidence type="ECO:0000256" key="3">
    <source>
        <dbReference type="ARBA" id="ARBA00010763"/>
    </source>
</evidence>
<comment type="similarity">
    <text evidence="3 6">Belongs to the MoeA family.</text>
</comment>
<dbReference type="Gene3D" id="2.170.190.11">
    <property type="entry name" value="Molybdopterin biosynthesis moea protein, domain 3"/>
    <property type="match status" value="1"/>
</dbReference>
<keyword evidence="6" id="KW-0460">Magnesium</keyword>
<dbReference type="SUPFAM" id="SSF63882">
    <property type="entry name" value="MoeA N-terminal region -like"/>
    <property type="match status" value="1"/>
</dbReference>
<keyword evidence="4 6" id="KW-0501">Molybdenum cofactor biosynthesis</keyword>
<comment type="cofactor">
    <cofactor evidence="6">
        <name>Mg(2+)</name>
        <dbReference type="ChEBI" id="CHEBI:18420"/>
    </cofactor>
</comment>
<dbReference type="PANTHER" id="PTHR10192">
    <property type="entry name" value="MOLYBDOPTERIN BIOSYNTHESIS PROTEIN"/>
    <property type="match status" value="1"/>
</dbReference>
<accession>A0A1H7JM82</accession>
<dbReference type="Pfam" id="PF03453">
    <property type="entry name" value="MoeA_N"/>
    <property type="match status" value="1"/>
</dbReference>
<dbReference type="PANTHER" id="PTHR10192:SF5">
    <property type="entry name" value="GEPHYRIN"/>
    <property type="match status" value="1"/>
</dbReference>
<dbReference type="InterPro" id="IPR001453">
    <property type="entry name" value="MoaB/Mog_dom"/>
</dbReference>
<dbReference type="Pfam" id="PF03454">
    <property type="entry name" value="MoeA_C"/>
    <property type="match status" value="1"/>
</dbReference>
<dbReference type="GO" id="GO:0005829">
    <property type="term" value="C:cytosol"/>
    <property type="evidence" value="ECO:0007669"/>
    <property type="project" value="TreeGrafter"/>
</dbReference>
<feature type="domain" description="MoaB/Mog" evidence="7">
    <location>
        <begin position="199"/>
        <end position="337"/>
    </location>
</feature>
<evidence type="ECO:0000256" key="6">
    <source>
        <dbReference type="RuleBase" id="RU365090"/>
    </source>
</evidence>
<sequence length="426" mass="44508">MTLANRLSEPGCGCDAPENGGSLLSIDAALGLISGHANAVAGTETLAPGAARGRILALPVLAETMLPPFDNAAMDGYALDCVALKGDGPWRLTITHRIAAGQAAMDPVGATQAARIFTGAPIPPGTSAVVMQEEADRTGDQILLRRRPSAGQNIRRAGEDMIAGTQILATGERLDLREIAACAAAGCARVTVRRPLRVALLVTGDEVRDAGATLGPAQIRDINTPMLRAALSGAGVHLAHVERTADRRYALQACLTALADEVDLIVTTGGVSVGEEDHVKPAVTDAGGRIFFAGVALKPGKPVSFGRLGRAFWLGLPGNPFSAIVTWQLFGLALLRRLCGQTGGAVLRRHVVTGAPIRHRPGRCELRPARLAGFDGMGREVAHFETATHSARVAGLSQADGLIFIPSDADYLPEGSLVEFQPFCDR</sequence>
<comment type="function">
    <text evidence="1 6">Catalyzes the insertion of molybdate into adenylated molybdopterin with the concomitant release of AMP.</text>
</comment>
<keyword evidence="6" id="KW-0500">Molybdenum</keyword>
<dbReference type="InterPro" id="IPR038987">
    <property type="entry name" value="MoeA-like"/>
</dbReference>
<dbReference type="SUPFAM" id="SSF53218">
    <property type="entry name" value="Molybdenum cofactor biosynthesis proteins"/>
    <property type="match status" value="1"/>
</dbReference>
<dbReference type="PROSITE" id="PS01079">
    <property type="entry name" value="MOCF_BIOSYNTHESIS_2"/>
    <property type="match status" value="1"/>
</dbReference>
<keyword evidence="6" id="KW-0808">Transferase</keyword>
<evidence type="ECO:0000256" key="1">
    <source>
        <dbReference type="ARBA" id="ARBA00002901"/>
    </source>
</evidence>